<proteinExistence type="predicted"/>
<sequence>MQAQPCNLGTDFCKVHTRVPAELPSKRKSRGERRNVYLGSAGSRRLRSVPCHPNLATQQSSHAIPERNLAKCLRSSPQHATPEEREDTPASEVQEAEEWDMFPATRNAIRSCIGLEH</sequence>
<organism evidence="2 3">
    <name type="scientific">Hypholoma sublateritium (strain FD-334 SS-4)</name>
    <dbReference type="NCBI Taxonomy" id="945553"/>
    <lineage>
        <taxon>Eukaryota</taxon>
        <taxon>Fungi</taxon>
        <taxon>Dikarya</taxon>
        <taxon>Basidiomycota</taxon>
        <taxon>Agaricomycotina</taxon>
        <taxon>Agaricomycetes</taxon>
        <taxon>Agaricomycetidae</taxon>
        <taxon>Agaricales</taxon>
        <taxon>Agaricineae</taxon>
        <taxon>Strophariaceae</taxon>
        <taxon>Hypholoma</taxon>
    </lineage>
</organism>
<dbReference type="Proteomes" id="UP000054270">
    <property type="component" value="Unassembled WGS sequence"/>
</dbReference>
<gene>
    <name evidence="2" type="ORF">HYPSUDRAFT_41177</name>
</gene>
<name>A0A0D2MFE4_HYPSF</name>
<evidence type="ECO:0000256" key="1">
    <source>
        <dbReference type="SAM" id="MobiDB-lite"/>
    </source>
</evidence>
<feature type="region of interest" description="Disordered" evidence="1">
    <location>
        <begin position="73"/>
        <end position="95"/>
    </location>
</feature>
<keyword evidence="3" id="KW-1185">Reference proteome</keyword>
<feature type="region of interest" description="Disordered" evidence="1">
    <location>
        <begin position="23"/>
        <end position="50"/>
    </location>
</feature>
<evidence type="ECO:0000313" key="2">
    <source>
        <dbReference type="EMBL" id="KJA22298.1"/>
    </source>
</evidence>
<evidence type="ECO:0000313" key="3">
    <source>
        <dbReference type="Proteomes" id="UP000054270"/>
    </source>
</evidence>
<reference evidence="3" key="1">
    <citation type="submission" date="2014-04" db="EMBL/GenBank/DDBJ databases">
        <title>Evolutionary Origins and Diversification of the Mycorrhizal Mutualists.</title>
        <authorList>
            <consortium name="DOE Joint Genome Institute"/>
            <consortium name="Mycorrhizal Genomics Consortium"/>
            <person name="Kohler A."/>
            <person name="Kuo A."/>
            <person name="Nagy L.G."/>
            <person name="Floudas D."/>
            <person name="Copeland A."/>
            <person name="Barry K.W."/>
            <person name="Cichocki N."/>
            <person name="Veneault-Fourrey C."/>
            <person name="LaButti K."/>
            <person name="Lindquist E.A."/>
            <person name="Lipzen A."/>
            <person name="Lundell T."/>
            <person name="Morin E."/>
            <person name="Murat C."/>
            <person name="Riley R."/>
            <person name="Ohm R."/>
            <person name="Sun H."/>
            <person name="Tunlid A."/>
            <person name="Henrissat B."/>
            <person name="Grigoriev I.V."/>
            <person name="Hibbett D.S."/>
            <person name="Martin F."/>
        </authorList>
    </citation>
    <scope>NUCLEOTIDE SEQUENCE [LARGE SCALE GENOMIC DNA]</scope>
    <source>
        <strain evidence="3">FD-334 SS-4</strain>
    </source>
</reference>
<dbReference type="EMBL" id="KN817551">
    <property type="protein sequence ID" value="KJA22298.1"/>
    <property type="molecule type" value="Genomic_DNA"/>
</dbReference>
<dbReference type="AlphaFoldDB" id="A0A0D2MFE4"/>
<protein>
    <submittedName>
        <fullName evidence="2">Uncharacterized protein</fullName>
    </submittedName>
</protein>
<accession>A0A0D2MFE4</accession>